<reference evidence="6 7" key="1">
    <citation type="journal article" date="2007" name="Int. J. Syst. Evol. Microbiol.">
        <title>Chryseobacterium flavum sp. nov., isolated from polluted soil.</title>
        <authorList>
            <person name="Zhou Y."/>
            <person name="Dong J."/>
            <person name="Wang X."/>
            <person name="Huang X."/>
            <person name="Zhang K.Y."/>
            <person name="Zhang Y.Q."/>
            <person name="Guo Y.F."/>
            <person name="Lai R."/>
            <person name="Li W.J."/>
        </authorList>
    </citation>
    <scope>NUCLEOTIDE SEQUENCE [LARGE SCALE GENOMIC DNA]</scope>
    <source>
        <strain evidence="6 7">KCTC 12877</strain>
    </source>
</reference>
<accession>A0A3D9CH39</accession>
<keyword evidence="2" id="KW-0238">DNA-binding</keyword>
<sequence length="198" mass="22943">MAISERILNSAGAEVKEYSPGEFIFHEGNVALYYYQIIKGEIKLNNSSEDGKEFIQNILSDGQSFGDSLLFLEKSYPMDAIALTSCTVLRLCKRNFFSMLHFYPHLYFNICKSMSGHLYYQYIMMQKNSSLHPAERLMGVMLYLKSFQKNRAPFSFKVPFTRQQLANLTGICVETAIRTIKMMEKDSIVKIKDRKIFF</sequence>
<evidence type="ECO:0000259" key="4">
    <source>
        <dbReference type="PROSITE" id="PS50042"/>
    </source>
</evidence>
<dbReference type="Pfam" id="PF00027">
    <property type="entry name" value="cNMP_binding"/>
    <property type="match status" value="1"/>
</dbReference>
<evidence type="ECO:0000256" key="2">
    <source>
        <dbReference type="ARBA" id="ARBA00023125"/>
    </source>
</evidence>
<dbReference type="Gene3D" id="1.10.10.10">
    <property type="entry name" value="Winged helix-like DNA-binding domain superfamily/Winged helix DNA-binding domain"/>
    <property type="match status" value="1"/>
</dbReference>
<dbReference type="PROSITE" id="PS50042">
    <property type="entry name" value="CNMP_BINDING_3"/>
    <property type="match status" value="1"/>
</dbReference>
<dbReference type="InterPro" id="IPR012318">
    <property type="entry name" value="HTH_CRP"/>
</dbReference>
<dbReference type="GO" id="GO:0003700">
    <property type="term" value="F:DNA-binding transcription factor activity"/>
    <property type="evidence" value="ECO:0007669"/>
    <property type="project" value="TreeGrafter"/>
</dbReference>
<dbReference type="SMART" id="SM00100">
    <property type="entry name" value="cNMP"/>
    <property type="match status" value="1"/>
</dbReference>
<evidence type="ECO:0000313" key="7">
    <source>
        <dbReference type="Proteomes" id="UP000256769"/>
    </source>
</evidence>
<dbReference type="Pfam" id="PF13545">
    <property type="entry name" value="HTH_Crp_2"/>
    <property type="match status" value="1"/>
</dbReference>
<dbReference type="RefSeq" id="WP_115963568.1">
    <property type="nucleotide sequence ID" value="NZ_CBCRVL010000022.1"/>
</dbReference>
<dbReference type="SUPFAM" id="SSF46785">
    <property type="entry name" value="Winged helix' DNA-binding domain"/>
    <property type="match status" value="1"/>
</dbReference>
<dbReference type="InterPro" id="IPR014710">
    <property type="entry name" value="RmlC-like_jellyroll"/>
</dbReference>
<dbReference type="EMBL" id="QNUE01000020">
    <property type="protein sequence ID" value="REC65026.1"/>
    <property type="molecule type" value="Genomic_DNA"/>
</dbReference>
<keyword evidence="3" id="KW-0804">Transcription</keyword>
<dbReference type="InterPro" id="IPR036388">
    <property type="entry name" value="WH-like_DNA-bd_sf"/>
</dbReference>
<dbReference type="SUPFAM" id="SSF51206">
    <property type="entry name" value="cAMP-binding domain-like"/>
    <property type="match status" value="1"/>
</dbReference>
<dbReference type="GO" id="GO:0003677">
    <property type="term" value="F:DNA binding"/>
    <property type="evidence" value="ECO:0007669"/>
    <property type="project" value="UniProtKB-KW"/>
</dbReference>
<dbReference type="InterPro" id="IPR036390">
    <property type="entry name" value="WH_DNA-bd_sf"/>
</dbReference>
<evidence type="ECO:0000259" key="5">
    <source>
        <dbReference type="PROSITE" id="PS51063"/>
    </source>
</evidence>
<proteinExistence type="predicted"/>
<dbReference type="CDD" id="cd00092">
    <property type="entry name" value="HTH_CRP"/>
    <property type="match status" value="1"/>
</dbReference>
<dbReference type="InterPro" id="IPR018490">
    <property type="entry name" value="cNMP-bd_dom_sf"/>
</dbReference>
<dbReference type="InterPro" id="IPR000595">
    <property type="entry name" value="cNMP-bd_dom"/>
</dbReference>
<dbReference type="PROSITE" id="PS51063">
    <property type="entry name" value="HTH_CRP_2"/>
    <property type="match status" value="1"/>
</dbReference>
<comment type="caution">
    <text evidence="6">The sequence shown here is derived from an EMBL/GenBank/DDBJ whole genome shotgun (WGS) entry which is preliminary data.</text>
</comment>
<organism evidence="6 7">
    <name type="scientific">Chryseobacterium flavum</name>
    <dbReference type="NCBI Taxonomy" id="415851"/>
    <lineage>
        <taxon>Bacteria</taxon>
        <taxon>Pseudomonadati</taxon>
        <taxon>Bacteroidota</taxon>
        <taxon>Flavobacteriia</taxon>
        <taxon>Flavobacteriales</taxon>
        <taxon>Weeksellaceae</taxon>
        <taxon>Chryseobacterium group</taxon>
        <taxon>Chryseobacterium</taxon>
    </lineage>
</organism>
<dbReference type="PANTHER" id="PTHR24567:SF28">
    <property type="entry name" value="LISTERIOLYSIN REGULATORY PROTEIN"/>
    <property type="match status" value="1"/>
</dbReference>
<protein>
    <submittedName>
        <fullName evidence="6">Crp/Fnr family transcriptional regulator</fullName>
    </submittedName>
</protein>
<dbReference type="InterPro" id="IPR050397">
    <property type="entry name" value="Env_Response_Regulators"/>
</dbReference>
<dbReference type="CDD" id="cd00038">
    <property type="entry name" value="CAP_ED"/>
    <property type="match status" value="1"/>
</dbReference>
<keyword evidence="1" id="KW-0805">Transcription regulation</keyword>
<keyword evidence="7" id="KW-1185">Reference proteome</keyword>
<dbReference type="OrthoDB" id="1247873at2"/>
<name>A0A3D9CH39_9FLAO</name>
<dbReference type="Gene3D" id="2.60.120.10">
    <property type="entry name" value="Jelly Rolls"/>
    <property type="match status" value="1"/>
</dbReference>
<evidence type="ECO:0000313" key="6">
    <source>
        <dbReference type="EMBL" id="REC65026.1"/>
    </source>
</evidence>
<dbReference type="AlphaFoldDB" id="A0A3D9CH39"/>
<feature type="domain" description="HTH crp-type" evidence="5">
    <location>
        <begin position="131"/>
        <end position="198"/>
    </location>
</feature>
<dbReference type="GO" id="GO:0005829">
    <property type="term" value="C:cytosol"/>
    <property type="evidence" value="ECO:0007669"/>
    <property type="project" value="TreeGrafter"/>
</dbReference>
<dbReference type="PANTHER" id="PTHR24567">
    <property type="entry name" value="CRP FAMILY TRANSCRIPTIONAL REGULATORY PROTEIN"/>
    <property type="match status" value="1"/>
</dbReference>
<evidence type="ECO:0000256" key="1">
    <source>
        <dbReference type="ARBA" id="ARBA00023015"/>
    </source>
</evidence>
<gene>
    <name evidence="6" type="ORF">DRF59_18210</name>
</gene>
<evidence type="ECO:0000256" key="3">
    <source>
        <dbReference type="ARBA" id="ARBA00023163"/>
    </source>
</evidence>
<feature type="domain" description="Cyclic nucleotide-binding" evidence="4">
    <location>
        <begin position="16"/>
        <end position="100"/>
    </location>
</feature>
<dbReference type="Proteomes" id="UP000256769">
    <property type="component" value="Unassembled WGS sequence"/>
</dbReference>